<dbReference type="Proteomes" id="UP000291121">
    <property type="component" value="Chromosome"/>
</dbReference>
<evidence type="ECO:0000313" key="1">
    <source>
        <dbReference type="EMBL" id="QAY82658.1"/>
    </source>
</evidence>
<proteinExistence type="predicted"/>
<name>A0A4P6FWP0_9PSED</name>
<protein>
    <submittedName>
        <fullName evidence="1">Uncharacterized protein</fullName>
    </submittedName>
</protein>
<keyword evidence="2" id="KW-1185">Reference proteome</keyword>
<dbReference type="EMBL" id="CP024767">
    <property type="protein sequence ID" value="QAY82658.1"/>
    <property type="molecule type" value="Genomic_DNA"/>
</dbReference>
<sequence length="67" mass="7488">MEPDMIFAAPQPSKPSASTVARDALSIENQQIRPARQLKGVSEYDLMMRKLDSKPSVHEILLAYSQT</sequence>
<evidence type="ECO:0000313" key="2">
    <source>
        <dbReference type="Proteomes" id="UP000291121"/>
    </source>
</evidence>
<organism evidence="1 2">
    <name type="scientific">Pseudomonas arsenicoxydans</name>
    <dbReference type="NCBI Taxonomy" id="702115"/>
    <lineage>
        <taxon>Bacteria</taxon>
        <taxon>Pseudomonadati</taxon>
        <taxon>Pseudomonadota</taxon>
        <taxon>Gammaproteobacteria</taxon>
        <taxon>Pseudomonadales</taxon>
        <taxon>Pseudomonadaceae</taxon>
        <taxon>Pseudomonas</taxon>
    </lineage>
</organism>
<reference evidence="1 2" key="1">
    <citation type="submission" date="2017-11" db="EMBL/GenBank/DDBJ databases">
        <title>Genome sequence of Pseudomonas arsenicoxydans ACM1.</title>
        <authorList>
            <person name="Nascimento F.X."/>
        </authorList>
    </citation>
    <scope>NUCLEOTIDE SEQUENCE [LARGE SCALE GENOMIC DNA]</scope>
    <source>
        <strain evidence="1 2">ACM1</strain>
    </source>
</reference>
<accession>A0A4P6FWP0</accession>
<gene>
    <name evidence="1" type="ORF">CUN61_01185</name>
</gene>
<dbReference type="AlphaFoldDB" id="A0A4P6FWP0"/>